<dbReference type="InterPro" id="IPR051029">
    <property type="entry name" value="mRNA_Capping_Enz/RNA_Phosphat"/>
</dbReference>
<keyword evidence="5" id="KW-1185">Reference proteome</keyword>
<keyword evidence="2" id="KW-0904">Protein phosphatase</keyword>
<dbReference type="PANTHER" id="PTHR10367">
    <property type="entry name" value="MRNA-CAPPING ENZYME"/>
    <property type="match status" value="1"/>
</dbReference>
<dbReference type="EMBL" id="JAOPGA020000219">
    <property type="protein sequence ID" value="KAL0477694.1"/>
    <property type="molecule type" value="Genomic_DNA"/>
</dbReference>
<comment type="caution">
    <text evidence="4">The sequence shown here is derived from an EMBL/GenBank/DDBJ whole genome shotgun (WGS) entry which is preliminary data.</text>
</comment>
<reference evidence="4 5" key="1">
    <citation type="submission" date="2024-03" db="EMBL/GenBank/DDBJ databases">
        <title>The Acrasis kona genome and developmental transcriptomes reveal deep origins of eukaryotic multicellular pathways.</title>
        <authorList>
            <person name="Sheikh S."/>
            <person name="Fu C.-J."/>
            <person name="Brown M.W."/>
            <person name="Baldauf S.L."/>
        </authorList>
    </citation>
    <scope>NUCLEOTIDE SEQUENCE [LARGE SCALE GENOMIC DNA]</scope>
    <source>
        <strain evidence="4 5">ATCC MYA-3509</strain>
    </source>
</reference>
<name>A0AAW2YKN8_9EUKA</name>
<protein>
    <submittedName>
        <fullName evidence="4">RNA/RNP complex-1-interacting phosphatase</fullName>
    </submittedName>
</protein>
<dbReference type="InterPro" id="IPR000340">
    <property type="entry name" value="Dual-sp_phosphatase_cat-dom"/>
</dbReference>
<dbReference type="SMART" id="SM00195">
    <property type="entry name" value="DSPc"/>
    <property type="match status" value="1"/>
</dbReference>
<dbReference type="Proteomes" id="UP001431209">
    <property type="component" value="Unassembled WGS sequence"/>
</dbReference>
<dbReference type="AlphaFoldDB" id="A0AAW2YKN8"/>
<dbReference type="InterPro" id="IPR016130">
    <property type="entry name" value="Tyr_Pase_AS"/>
</dbReference>
<keyword evidence="1" id="KW-0378">Hydrolase</keyword>
<dbReference type="Gene3D" id="3.90.190.10">
    <property type="entry name" value="Protein tyrosine phosphatase superfamily"/>
    <property type="match status" value="1"/>
</dbReference>
<organism evidence="4 5">
    <name type="scientific">Acrasis kona</name>
    <dbReference type="NCBI Taxonomy" id="1008807"/>
    <lineage>
        <taxon>Eukaryota</taxon>
        <taxon>Discoba</taxon>
        <taxon>Heterolobosea</taxon>
        <taxon>Tetramitia</taxon>
        <taxon>Eutetramitia</taxon>
        <taxon>Acrasidae</taxon>
        <taxon>Acrasis</taxon>
    </lineage>
</organism>
<dbReference type="SUPFAM" id="SSF52799">
    <property type="entry name" value="(Phosphotyrosine protein) phosphatases II"/>
    <property type="match status" value="1"/>
</dbReference>
<dbReference type="GO" id="GO:0006370">
    <property type="term" value="P:7-methylguanosine mRNA capping"/>
    <property type="evidence" value="ECO:0007669"/>
    <property type="project" value="TreeGrafter"/>
</dbReference>
<dbReference type="GO" id="GO:0004721">
    <property type="term" value="F:phosphoprotein phosphatase activity"/>
    <property type="evidence" value="ECO:0007669"/>
    <property type="project" value="UniProtKB-KW"/>
</dbReference>
<dbReference type="GO" id="GO:0004484">
    <property type="term" value="F:mRNA guanylyltransferase activity"/>
    <property type="evidence" value="ECO:0007669"/>
    <property type="project" value="TreeGrafter"/>
</dbReference>
<evidence type="ECO:0000259" key="3">
    <source>
        <dbReference type="PROSITE" id="PS50056"/>
    </source>
</evidence>
<accession>A0AAW2YKN8</accession>
<dbReference type="Pfam" id="PF00782">
    <property type="entry name" value="DSPc"/>
    <property type="match status" value="1"/>
</dbReference>
<proteinExistence type="predicted"/>
<dbReference type="InterPro" id="IPR020422">
    <property type="entry name" value="TYR_PHOSPHATASE_DUAL_dom"/>
</dbReference>
<evidence type="ECO:0000256" key="2">
    <source>
        <dbReference type="ARBA" id="ARBA00022912"/>
    </source>
</evidence>
<evidence type="ECO:0000256" key="1">
    <source>
        <dbReference type="ARBA" id="ARBA00022801"/>
    </source>
</evidence>
<dbReference type="InterPro" id="IPR000387">
    <property type="entry name" value="Tyr_Pase_dom"/>
</dbReference>
<feature type="domain" description="Tyrosine specific protein phosphatases" evidence="3">
    <location>
        <begin position="121"/>
        <end position="177"/>
    </location>
</feature>
<dbReference type="InterPro" id="IPR029021">
    <property type="entry name" value="Prot-tyrosine_phosphatase-like"/>
</dbReference>
<evidence type="ECO:0000313" key="5">
    <source>
        <dbReference type="Proteomes" id="UP001431209"/>
    </source>
</evidence>
<evidence type="ECO:0000313" key="4">
    <source>
        <dbReference type="EMBL" id="KAL0477694.1"/>
    </source>
</evidence>
<dbReference type="PROSITE" id="PS50056">
    <property type="entry name" value="TYR_PHOSPHATASE_2"/>
    <property type="match status" value="1"/>
</dbReference>
<sequence length="247" mass="28500">MPEAPTFAVPGAPIFAVQRTIPKHNKVPHGWNSLSEAGTVVGDSKFIPIKCPLSPGKFRYPNNFCLMEFVKHHQQQGRKIGLIIDITNTDRYYDRSDVPFAVAHKKIFVVGHEKAPGNECKQFNDIVEKFKETNPDEYIVVHCTHGLNRTGFMIINYLIEHEEQTVDDAFNAFNTSRSPHGMYNPLFIDELYEKHNQTDSILYRNMTYPEVPGYAMAKIKKLVYKNKLLSKREDSEKYSELVERYKV</sequence>
<gene>
    <name evidence="4" type="ORF">AKO1_013490</name>
</gene>
<dbReference type="PANTHER" id="PTHR10367:SF17">
    <property type="entry name" value="MRNA-CAPPING ENZYME"/>
    <property type="match status" value="1"/>
</dbReference>
<dbReference type="PROSITE" id="PS00383">
    <property type="entry name" value="TYR_PHOSPHATASE_1"/>
    <property type="match status" value="1"/>
</dbReference>